<feature type="domain" description="SsuA/THI5-like" evidence="1">
    <location>
        <begin position="68"/>
        <end position="258"/>
    </location>
</feature>
<reference evidence="2 3" key="1">
    <citation type="submission" date="2020-10" db="EMBL/GenBank/DDBJ databases">
        <title>Degradation of 1,4-Dioxane by Xanthobacter sp. YN2, via a Novel Group-2 Soluble Di-Iron Monooxygenase.</title>
        <authorList>
            <person name="Ma F."/>
            <person name="Wang Y."/>
            <person name="Yang J."/>
            <person name="Guo H."/>
            <person name="Su D."/>
            <person name="Yu L."/>
        </authorList>
    </citation>
    <scope>NUCLEOTIDE SEQUENCE [LARGE SCALE GENOMIC DNA]</scope>
    <source>
        <strain evidence="2 3">YN2</strain>
    </source>
</reference>
<dbReference type="SUPFAM" id="SSF53850">
    <property type="entry name" value="Periplasmic binding protein-like II"/>
    <property type="match status" value="1"/>
</dbReference>
<dbReference type="AlphaFoldDB" id="A0A974PM05"/>
<dbReference type="PROSITE" id="PS51318">
    <property type="entry name" value="TAT"/>
    <property type="match status" value="1"/>
</dbReference>
<accession>A0A974PM05</accession>
<protein>
    <submittedName>
        <fullName evidence="2">ABC transporter substrate-binding protein</fullName>
    </submittedName>
</protein>
<dbReference type="Proteomes" id="UP000596427">
    <property type="component" value="Chromosome"/>
</dbReference>
<evidence type="ECO:0000259" key="1">
    <source>
        <dbReference type="Pfam" id="PF09084"/>
    </source>
</evidence>
<dbReference type="InterPro" id="IPR015168">
    <property type="entry name" value="SsuA/THI5"/>
</dbReference>
<dbReference type="InterPro" id="IPR006311">
    <property type="entry name" value="TAT_signal"/>
</dbReference>
<keyword evidence="3" id="KW-1185">Reference proteome</keyword>
<evidence type="ECO:0000313" key="3">
    <source>
        <dbReference type="Proteomes" id="UP000596427"/>
    </source>
</evidence>
<proteinExistence type="predicted"/>
<sequence length="338" mass="36124">MTEIDRRTIGMRALLFAAALAVPGAVLPGAALALEPRPAPLKEPATITVAFGKFSFAAPLLYVPEILKEMNIEMKGVEFQRYADTRTAIATKQADIGMTGGTLLVQSLAGGNTDLIALMGVAGEKIYPVVREGVKIDTWADLKGKKIAAAVGGNVWTQWVAKLVEEKIAYGDLQVSGIQGGGQNFNIALKRGDIDVAILWSPFNAMPIVEGYAYWPKALEFGMSQPVGGEQGIWTTHKDVLKEKRDLIERFLWAYKAAEARIAKSEATKADAIEKFTGVKPEVAKAVAELTVYGAQATPASLEAMAKLMAQQGIVNKDVSAMIPGAFDTSLAKKVSGD</sequence>
<dbReference type="EMBL" id="CP063362">
    <property type="protein sequence ID" value="QRG06060.1"/>
    <property type="molecule type" value="Genomic_DNA"/>
</dbReference>
<gene>
    <name evidence="2" type="ORF">EZH22_24190</name>
</gene>
<name>A0A974PM05_9HYPH</name>
<dbReference type="PANTHER" id="PTHR30024">
    <property type="entry name" value="ALIPHATIC SULFONATES-BINDING PROTEIN-RELATED"/>
    <property type="match status" value="1"/>
</dbReference>
<dbReference type="Gene3D" id="3.40.190.10">
    <property type="entry name" value="Periplasmic binding protein-like II"/>
    <property type="match status" value="2"/>
</dbReference>
<dbReference type="Pfam" id="PF09084">
    <property type="entry name" value="NMT1"/>
    <property type="match status" value="1"/>
</dbReference>
<dbReference type="KEGG" id="xdi:EZH22_24190"/>
<dbReference type="PANTHER" id="PTHR30024:SF42">
    <property type="entry name" value="ALIPHATIC SULFONATES-BINDING PROTEIN-RELATED"/>
    <property type="match status" value="1"/>
</dbReference>
<dbReference type="RefSeq" id="WP_203192934.1">
    <property type="nucleotide sequence ID" value="NZ_CP063362.1"/>
</dbReference>
<organism evidence="2 3">
    <name type="scientific">Xanthobacter dioxanivorans</name>
    <dbReference type="NCBI Taxonomy" id="2528964"/>
    <lineage>
        <taxon>Bacteria</taxon>
        <taxon>Pseudomonadati</taxon>
        <taxon>Pseudomonadota</taxon>
        <taxon>Alphaproteobacteria</taxon>
        <taxon>Hyphomicrobiales</taxon>
        <taxon>Xanthobacteraceae</taxon>
        <taxon>Xanthobacter</taxon>
    </lineage>
</organism>
<evidence type="ECO:0000313" key="2">
    <source>
        <dbReference type="EMBL" id="QRG06060.1"/>
    </source>
</evidence>